<dbReference type="InterPro" id="IPR029016">
    <property type="entry name" value="GAF-like_dom_sf"/>
</dbReference>
<accession>A0A7X0H8J3</accession>
<dbReference type="AlphaFoldDB" id="A0A7X0H8J3"/>
<sequence length="318" mass="33857">MTQTLLAAAELWRPNTQSSTIDFQAGFYGECETLRGVPSQSAIALDQGPLGQVASTGQPMIIEELSELGFLVAEAAEAHGLGAAALLPSYTQGKVESILLMYFRRGADAKCAVELWAGTKGRFELSLDQSFHLGLDRFARISHYVNFPKGAGLPGQCWETALPSIVPDLATAKGFLRSSGAESDGLAVGLGLPIMQRTELRSVFLMLSSAATPIARVHEIWMEDPEKPGVLTRSQGVYGGLVDLANASNELVFAVSDKDGLPARAWSSEQPVLLDGIEAMSEAGLKRFDAVRDAGLSYALAYPVVVVDSVRAVVLLMG</sequence>
<gene>
    <name evidence="1" type="ORF">HNQ40_003061</name>
</gene>
<evidence type="ECO:0008006" key="3">
    <source>
        <dbReference type="Google" id="ProtNLM"/>
    </source>
</evidence>
<keyword evidence="2" id="KW-1185">Reference proteome</keyword>
<dbReference type="EMBL" id="JACHGY010000001">
    <property type="protein sequence ID" value="MBB6431255.1"/>
    <property type="molecule type" value="Genomic_DNA"/>
</dbReference>
<name>A0A7X0H8J3_9BACT</name>
<proteinExistence type="predicted"/>
<dbReference type="Gene3D" id="3.30.450.40">
    <property type="match status" value="2"/>
</dbReference>
<protein>
    <recommendedName>
        <fullName evidence="3">GAF domain-containing protein</fullName>
    </recommendedName>
</protein>
<organism evidence="1 2">
    <name type="scientific">Algisphaera agarilytica</name>
    <dbReference type="NCBI Taxonomy" id="1385975"/>
    <lineage>
        <taxon>Bacteria</taxon>
        <taxon>Pseudomonadati</taxon>
        <taxon>Planctomycetota</taxon>
        <taxon>Phycisphaerae</taxon>
        <taxon>Phycisphaerales</taxon>
        <taxon>Phycisphaeraceae</taxon>
        <taxon>Algisphaera</taxon>
    </lineage>
</organism>
<dbReference type="Proteomes" id="UP000541810">
    <property type="component" value="Unassembled WGS sequence"/>
</dbReference>
<dbReference type="RefSeq" id="WP_184678738.1">
    <property type="nucleotide sequence ID" value="NZ_JACHGY010000001.1"/>
</dbReference>
<evidence type="ECO:0000313" key="2">
    <source>
        <dbReference type="Proteomes" id="UP000541810"/>
    </source>
</evidence>
<comment type="caution">
    <text evidence="1">The sequence shown here is derived from an EMBL/GenBank/DDBJ whole genome shotgun (WGS) entry which is preliminary data.</text>
</comment>
<evidence type="ECO:0000313" key="1">
    <source>
        <dbReference type="EMBL" id="MBB6431255.1"/>
    </source>
</evidence>
<reference evidence="1 2" key="1">
    <citation type="submission" date="2020-08" db="EMBL/GenBank/DDBJ databases">
        <title>Genomic Encyclopedia of Type Strains, Phase IV (KMG-IV): sequencing the most valuable type-strain genomes for metagenomic binning, comparative biology and taxonomic classification.</title>
        <authorList>
            <person name="Goeker M."/>
        </authorList>
    </citation>
    <scope>NUCLEOTIDE SEQUENCE [LARGE SCALE GENOMIC DNA]</scope>
    <source>
        <strain evidence="1 2">DSM 103725</strain>
    </source>
</reference>